<evidence type="ECO:0000259" key="2">
    <source>
        <dbReference type="Pfam" id="PF13335"/>
    </source>
</evidence>
<dbReference type="AlphaFoldDB" id="A0A414B265"/>
<evidence type="ECO:0000313" key="4">
    <source>
        <dbReference type="Proteomes" id="UP000284621"/>
    </source>
</evidence>
<keyword evidence="3" id="KW-0547">Nucleotide-binding</keyword>
<dbReference type="PANTHER" id="PTHR32039">
    <property type="entry name" value="MAGNESIUM-CHELATASE SUBUNIT CHLI"/>
    <property type="match status" value="1"/>
</dbReference>
<evidence type="ECO:0000313" key="3">
    <source>
        <dbReference type="EMBL" id="RHC60655.1"/>
    </source>
</evidence>
<dbReference type="SUPFAM" id="SSF54211">
    <property type="entry name" value="Ribosomal protein S5 domain 2-like"/>
    <property type="match status" value="1"/>
</dbReference>
<dbReference type="RefSeq" id="WP_118381645.1">
    <property type="nucleotide sequence ID" value="NZ_CABJFJ010000020.1"/>
</dbReference>
<dbReference type="GO" id="GO:0005524">
    <property type="term" value="F:ATP binding"/>
    <property type="evidence" value="ECO:0007669"/>
    <property type="project" value="UniProtKB-KW"/>
</dbReference>
<feature type="domain" description="Magnesium chelatase ChlI-like catalytic" evidence="1">
    <location>
        <begin position="243"/>
        <end position="445"/>
    </location>
</feature>
<dbReference type="InterPro" id="IPR027417">
    <property type="entry name" value="P-loop_NTPase"/>
</dbReference>
<dbReference type="Proteomes" id="UP000284621">
    <property type="component" value="Unassembled WGS sequence"/>
</dbReference>
<dbReference type="Gene3D" id="3.40.50.300">
    <property type="entry name" value="P-loop containing nucleotide triphosphate hydrolases"/>
    <property type="match status" value="1"/>
</dbReference>
<accession>A0A414B265</accession>
<dbReference type="PANTHER" id="PTHR32039:SF7">
    <property type="entry name" value="COMPETENCE PROTEIN COMM"/>
    <property type="match status" value="1"/>
</dbReference>
<dbReference type="SUPFAM" id="SSF52540">
    <property type="entry name" value="P-loop containing nucleoside triphosphate hydrolases"/>
    <property type="match status" value="1"/>
</dbReference>
<comment type="caution">
    <text evidence="3">The sequence shown here is derived from an EMBL/GenBank/DDBJ whole genome shotgun (WGS) entry which is preliminary data.</text>
</comment>
<keyword evidence="3" id="KW-0067">ATP-binding</keyword>
<dbReference type="EMBL" id="QSID01000020">
    <property type="protein sequence ID" value="RHC60655.1"/>
    <property type="molecule type" value="Genomic_DNA"/>
</dbReference>
<gene>
    <name evidence="3" type="ORF">DW833_14175</name>
</gene>
<feature type="domain" description="Mg chelatase-related protein C-terminal" evidence="2">
    <location>
        <begin position="455"/>
        <end position="550"/>
    </location>
</feature>
<reference evidence="3 4" key="1">
    <citation type="submission" date="2018-08" db="EMBL/GenBank/DDBJ databases">
        <title>A genome reference for cultivated species of the human gut microbiota.</title>
        <authorList>
            <person name="Zou Y."/>
            <person name="Xue W."/>
            <person name="Luo G."/>
        </authorList>
    </citation>
    <scope>NUCLEOTIDE SEQUENCE [LARGE SCALE GENOMIC DNA]</scope>
    <source>
        <strain evidence="3 4">AM34-3LB</strain>
    </source>
</reference>
<keyword evidence="4" id="KW-1185">Reference proteome</keyword>
<name>A0A414B265_9FIRM</name>
<dbReference type="Gene3D" id="3.30.230.10">
    <property type="match status" value="1"/>
</dbReference>
<dbReference type="InterPro" id="IPR000523">
    <property type="entry name" value="Mg_chelatse_chII-like_cat_dom"/>
</dbReference>
<dbReference type="InterPro" id="IPR025158">
    <property type="entry name" value="Mg_chelat-rel_C"/>
</dbReference>
<sequence>MVAEVFSAMIQGIEGQIVKIQVDISNGLPNFNMIGYLSNEVKESKERVRTALNNIGVLLPPKRISVNFAPADFRKCGTSFDIGVAAAILLAMDFVPETYIKDTLFVGELSLNGQICPISGVLPIVVAASKRGIKRCIVTQENVAEASFVEQMEVIGCRNLEELFFYLKHGYIINDDSGEILENSGNISEDSGKGLRNGKECTVQDVEKSQEILEGTRSLNLKSTVLVKDILENADEDKISVTDFSEVKGQVMAKRAMEIAAAGYHNLMLGGPPGVGKSMLASCISGIMPQMTTEEMIDTTIIYSAKGLLKDSFSLITKRPFRNPSLAVTQAGMFGGGMTPQPGEISLAHHGILFLDEFPEYKREIIEMLRVPLEKHEISIVRKEQTLTFPADFLLSVCANSCPCGYYPMDKCRCTYRQIVKYQNRISGPILDRIDLFVRCEEIGYEALTSNSKEESSADIRKRVSKAWEIQKERFVQSTTLFNGRMNKNEVEIYCKLDGEGQQLMKEAFSVFQLTGRSYFKILKVARTIADLEGSYDIKSRHVEEALYFRQKGEGRVKVR</sequence>
<dbReference type="Pfam" id="PF13335">
    <property type="entry name" value="Mg_chelatase_C"/>
    <property type="match status" value="1"/>
</dbReference>
<protein>
    <submittedName>
        <fullName evidence="3">ATP-binding protein</fullName>
    </submittedName>
</protein>
<dbReference type="Pfam" id="PF01078">
    <property type="entry name" value="Mg_chelatase"/>
    <property type="match status" value="1"/>
</dbReference>
<dbReference type="InterPro" id="IPR014721">
    <property type="entry name" value="Ribsml_uS5_D2-typ_fold_subgr"/>
</dbReference>
<proteinExistence type="predicted"/>
<dbReference type="InterPro" id="IPR045006">
    <property type="entry name" value="CHLI-like"/>
</dbReference>
<evidence type="ECO:0000259" key="1">
    <source>
        <dbReference type="Pfam" id="PF01078"/>
    </source>
</evidence>
<dbReference type="InterPro" id="IPR020568">
    <property type="entry name" value="Ribosomal_Su5_D2-typ_SF"/>
</dbReference>
<organism evidence="3 4">
    <name type="scientific">Anaerobutyricum hallii</name>
    <dbReference type="NCBI Taxonomy" id="39488"/>
    <lineage>
        <taxon>Bacteria</taxon>
        <taxon>Bacillati</taxon>
        <taxon>Bacillota</taxon>
        <taxon>Clostridia</taxon>
        <taxon>Lachnospirales</taxon>
        <taxon>Lachnospiraceae</taxon>
        <taxon>Anaerobutyricum</taxon>
    </lineage>
</organism>
<dbReference type="Pfam" id="PF13541">
    <property type="entry name" value="ChlI"/>
    <property type="match status" value="1"/>
</dbReference>